<dbReference type="EMBL" id="VHSH01000001">
    <property type="protein sequence ID" value="TQV83945.1"/>
    <property type="molecule type" value="Genomic_DNA"/>
</dbReference>
<sequence length="142" mass="15369">MMATAFTAPAQAADEVQVIELTQTACQFVEVESKDHGYTSNSKADCNEINSKTGAERLANSEVLKLKPGKYIFRVKNENVPYALGFWVRGDGLVNRASLPSVSGGGLTQGTTKDYEITLKAGEYVFSCPLNPTPDYKLVVEG</sequence>
<protein>
    <recommendedName>
        <fullName evidence="3">EfeO-type cupredoxin-like domain-containing protein</fullName>
    </recommendedName>
</protein>
<comment type="caution">
    <text evidence="1">The sequence shown here is derived from an EMBL/GenBank/DDBJ whole genome shotgun (WGS) entry which is preliminary data.</text>
</comment>
<gene>
    <name evidence="1" type="ORF">FKG95_02525</name>
</gene>
<proteinExistence type="predicted"/>
<reference evidence="1 2" key="1">
    <citation type="submission" date="2019-06" db="EMBL/GenBank/DDBJ databases">
        <title>Whole genome sequence for Rhodospirillaceae sp. R148.</title>
        <authorList>
            <person name="Wang G."/>
        </authorList>
    </citation>
    <scope>NUCLEOTIDE SEQUENCE [LARGE SCALE GENOMIC DNA]</scope>
    <source>
        <strain evidence="1 2">R148</strain>
    </source>
</reference>
<evidence type="ECO:0008006" key="3">
    <source>
        <dbReference type="Google" id="ProtNLM"/>
    </source>
</evidence>
<dbReference type="Proteomes" id="UP000315252">
    <property type="component" value="Unassembled WGS sequence"/>
</dbReference>
<name>A0A545U389_9PROT</name>
<dbReference type="OrthoDB" id="9807821at2"/>
<keyword evidence="2" id="KW-1185">Reference proteome</keyword>
<evidence type="ECO:0000313" key="1">
    <source>
        <dbReference type="EMBL" id="TQV83945.1"/>
    </source>
</evidence>
<dbReference type="AlphaFoldDB" id="A0A545U389"/>
<accession>A0A545U389</accession>
<evidence type="ECO:0000313" key="2">
    <source>
        <dbReference type="Proteomes" id="UP000315252"/>
    </source>
</evidence>
<organism evidence="1 2">
    <name type="scientific">Denitrobaculum tricleocarpae</name>
    <dbReference type="NCBI Taxonomy" id="2591009"/>
    <lineage>
        <taxon>Bacteria</taxon>
        <taxon>Pseudomonadati</taxon>
        <taxon>Pseudomonadota</taxon>
        <taxon>Alphaproteobacteria</taxon>
        <taxon>Rhodospirillales</taxon>
        <taxon>Rhodospirillaceae</taxon>
        <taxon>Denitrobaculum</taxon>
    </lineage>
</organism>